<protein>
    <submittedName>
        <fullName evidence="2">Uncharacterized protein</fullName>
    </submittedName>
</protein>
<gene>
    <name evidence="2" type="ORF">SAMN04488120_104189</name>
</gene>
<dbReference type="Proteomes" id="UP000199771">
    <property type="component" value="Unassembled WGS sequence"/>
</dbReference>
<dbReference type="PROSITE" id="PS51318">
    <property type="entry name" value="TAT"/>
    <property type="match status" value="1"/>
</dbReference>
<dbReference type="RefSeq" id="WP_091532815.1">
    <property type="nucleotide sequence ID" value="NZ_FOOC01000004.1"/>
</dbReference>
<dbReference type="AlphaFoldDB" id="A0A1I2IW93"/>
<dbReference type="Pfam" id="PF05787">
    <property type="entry name" value="PhoX"/>
    <property type="match status" value="1"/>
</dbReference>
<keyword evidence="3" id="KW-1185">Reference proteome</keyword>
<dbReference type="InterPro" id="IPR008557">
    <property type="entry name" value="PhoX"/>
</dbReference>
<reference evidence="2 3" key="1">
    <citation type="submission" date="2016-10" db="EMBL/GenBank/DDBJ databases">
        <authorList>
            <person name="de Groot N.N."/>
        </authorList>
    </citation>
    <scope>NUCLEOTIDE SEQUENCE [LARGE SCALE GENOMIC DNA]</scope>
    <source>
        <strain evidence="2 3">DSM 23609</strain>
    </source>
</reference>
<proteinExistence type="predicted"/>
<feature type="region of interest" description="Disordered" evidence="1">
    <location>
        <begin position="474"/>
        <end position="509"/>
    </location>
</feature>
<dbReference type="PANTHER" id="PTHR35399">
    <property type="entry name" value="SLR8030 PROTEIN"/>
    <property type="match status" value="1"/>
</dbReference>
<dbReference type="STRING" id="1076937.SAMN04488120_104189"/>
<dbReference type="SUPFAM" id="SSF63829">
    <property type="entry name" value="Calcium-dependent phosphotriesterase"/>
    <property type="match status" value="1"/>
</dbReference>
<sequence length="704" mass="75976">MSHHPVEDSNPSTNPSFASILLRRLDRRQLLKGSVAAASAGLLGPFMLTGCGDDGSPSVPTRPQTLGFDAVPKSLEDRVIVPQGYSARVLYALGDPIAPDLSDYANDGSDDGHWDRRAGDHHDAMAYYPLPRGSTRSDRGLLAINHEEITEAYLHANGPTVFADGSRPLAEVVKEQYAIGVSVIEVARSGGQWQVVRNSPFNKRWHVNSPMEIRGPARGSALLITPLSPTGETTYGTINNCGHGVTPWGTYLTNEENFFAYFTLDDAASDTPELARYGIRSGTRLFNYKDWDRAQNTGPLQRRFNASRRGASAAEDFRNEPHHFGYVVEIDPYNPNATPRKRSALGRFSHEGAWFAPAVAGQPLVCYSGDDARNEYIYKFVSAANWDPADATRGGLDVGDKYLDAGTLYAAKFNEDGTGEWLPLTPDNPALAGMTAAEIAVFTRIAADRAGATRMDRPEWGAVNPANGEVYFTLTNSSSSSNGRGQGGSGSQPRNAANPRSYAPDGSLSQARGNLNGHIIRWRETGANRFVWDIYLFGARASYTNPQVNVSALDDSNDFSSPDGLWFDRRGLLWIQTDDGAYTDTTNCMMLAALPGTVGDGGPVVIGGADGRSVTTYAGAVPGDRLRRFLVGVPGCEITGVELTPDAKTMFVNIQHPGEDGNLENFQSNWPHPSGDATQPALSGQRPRTATIVITRDDGGEIGL</sequence>
<dbReference type="InterPro" id="IPR006311">
    <property type="entry name" value="TAT_signal"/>
</dbReference>
<dbReference type="EMBL" id="FOOC01000004">
    <property type="protein sequence ID" value="SFF44781.1"/>
    <property type="molecule type" value="Genomic_DNA"/>
</dbReference>
<evidence type="ECO:0000313" key="2">
    <source>
        <dbReference type="EMBL" id="SFF44781.1"/>
    </source>
</evidence>
<organism evidence="2 3">
    <name type="scientific">Fontimonas thermophila</name>
    <dbReference type="NCBI Taxonomy" id="1076937"/>
    <lineage>
        <taxon>Bacteria</taxon>
        <taxon>Pseudomonadati</taxon>
        <taxon>Pseudomonadota</taxon>
        <taxon>Gammaproteobacteria</taxon>
        <taxon>Nevskiales</taxon>
        <taxon>Nevskiaceae</taxon>
        <taxon>Fontimonas</taxon>
    </lineage>
</organism>
<evidence type="ECO:0000256" key="1">
    <source>
        <dbReference type="SAM" id="MobiDB-lite"/>
    </source>
</evidence>
<name>A0A1I2IW93_9GAMM</name>
<dbReference type="PANTHER" id="PTHR35399:SF2">
    <property type="entry name" value="DUF839 DOMAIN-CONTAINING PROTEIN"/>
    <property type="match status" value="1"/>
</dbReference>
<dbReference type="OrthoDB" id="9801383at2"/>
<evidence type="ECO:0000313" key="3">
    <source>
        <dbReference type="Proteomes" id="UP000199771"/>
    </source>
</evidence>
<accession>A0A1I2IW93</accession>